<dbReference type="InterPro" id="IPR035986">
    <property type="entry name" value="PKD_dom_sf"/>
</dbReference>
<dbReference type="InterPro" id="IPR012334">
    <property type="entry name" value="Pectin_lyas_fold"/>
</dbReference>
<sequence>MIYLFLIIITHWDPSLFQEVLITIKQFIFKQSTDHRTRRIFLIGIVLLALALASPPAAAAEVTVNPGDSIQTAVKNAAAGDVILIRPGTYVESVTVNKRLTLRGEAGATVNGGITIIADGATIEGLAVNGAAGSRAIDVNWVIDAVVRGCTVSGGKYGIYIESAPNCTVEGCTLDDTITYIGINLFGSGQCRILDNQLSGSGPIGITLGDCPDCIISGNTVQDSDFAGIKLQSGCQGSVIVANTLSNTPSGIEVMDCTGQTTVLRDNTIVGARDEGVFLADTDSLIVENITVRGGGYGVRLSSVDTITLANSTITGVSTGLYVESTTTDSLIANNLFNNTKNIKVEAKITMTGTRWNTTKTAGENIRGGSFIGGNLWLTPAGTGFSQTHADLDLDGICDEGYAIADNDGKLVGTDCLPLQNGGPSAAFTVTSPVFMPGVPVTFNDTSVGAPTSWSWTFGDETLTTRNVTRTYDTAGTYLANLTVANALGTNTTTRTVTIEPFSIQGAVDIASEGDVVLVPAGTYDEIVTVDKRLTLRGSAGATVNGSITVTADGTTVEHLTVNGAGGSTSISVTGAADAVVRGCMVSGGYDGISLKSAGQSRILDNQVTGCGHYGVTLEKCPDCTISGNFVQNCNNNGIRLYDGCHGSVVESNTCSGNRGGFSVSGCEGKTTVLRDNTVLEDGDMAVHLRYVNSVIVENVTARGGQYGVALANVEDLTLTNSTFAGFTSSGLYFYYDYYVKDSLIANNHFNNTMNILIHRTSSLTNVSWNTTKTEGTNIRGGPYLGGNLWLTPKGTGFSQTRADLDLDGICDDACAIKNAVAVIVGTDYLPLQNGGPSANFTITPSSAMTGVPVAFNDTSLSTPTSWLWTFDGKTETTRNVTRTYPAEGTHQVTLTVKNEFGTNTTTRTFDVAPYTIQGAVNAASEGDVVLVPAGTYTETVTVDKNITLRGSENAVLNGRITITTGADGATVENLTVNGVKDLSTIGLSKVSGCTVRYNTVTGGSYGIFLGSQCSDCLVSDNRVEDCSLSEIAFSSCGSGNEIVANTCSGGDYGFSVQFCTGASNALRDNIALDTNGIELYNPGSVIIENLTTDGGSWGVTHYGDGDLTLTNSTIAGARTGLLFWGGSCLDHALIANNRFNVTANVDIKSGAKMANVRWNTTKTFGKNIGGGPYLGGNLWLTPAGVGFSETHFDRNGDGICDEGYDLGAGCIDSLPLHTCLPTANFTFAPAGGSTPLEVQFADTSSGVKPRTYRWDFGDNTPAVDFVHPSHTFTTNGTHQVSLTVTNDFGSDTTTKTVTALDLPVAVVSANLTEGNAPLTVQFTDASTGCVFTRLWDFDDRTNATAAVVSHTFEMAGTYNVILNASNPYASNETAVTVVVHEAPEANFTFTPAAGNTPLTVTFNETSTGDIDTWAWDFGDGTPAGSGRNVTHTFDTKGTFPVILTASNAFGSNATTRTVTVHEAPAAGFDLNISEGNDPLTVLVTNTSTGDFTKCVLDFGDGSGEVEMTGETATHTFAGPDTYTVTLNASNAYGFNITTSTVTVHEAPEANFTQSTGDGNAPLEVAFTDGSTGNVTSWAWDFGDGNVSTVQSPSHEYVTPGTYTVHLNASNAYGFSLSDSTVNVLAPPTANFTQSAEEGNAPLTVVFTDGSTGNVTAWQWDFGDGNVSTEQSPSHKYVTPGTYTVHLNASNAYGFSLSESSVRILPPPKANFTQSVAEGNAPLEVAFTDTSAGNVTSWRWDFGDGNISTEQNPSHEYVTAGTYTVLLNASNAYGFSLSESGVKILSPPKANFTKSAGEGNAPLAVAFTDASMGNVTAWQWDFGDGNVSTEQIPSHEYVTPGTYTVRLNASNAYGFSISESSVKILAPPQANFTQSVAEGNAPLEVTFTDASTGNVTAWKWDFGDGNVSTEQSPSHEYVTPGTYTIHLNASNAYGFSLSDSTVHILPPPKANFTQSADEGNAPLEVTFTDASIGNVTSWEWDFGDGNVSTEQIPSHEYVTPGTYTVQLNASNAYGFSLSDSTVKILPPPQANFTQSVAEGNAPLEVTFTDGSTGNVTAWAWDFGDGNVSTEENPSHEYVTPGTYPVVLNASNVYGFSLSESSVKILPPPKANFTQSADEGNAPLAVAFTDASTGNVTSWKWNFGDGNGSTEENPSHEYVTPGTYTVQLNASNSYGFSLSEFSVKILPPPKANFTQSAGEGNAPLAVTFTDASTGNVTAWKWDFGDGNVSTEENPSHEYVTPGTYPVVLNASNAYGFSLSDSTVRILAPPAANFTQSAEEGNAPLAVTFTDASTGNVTAWKWDFGDGNVSTEENPSHEYVTPSTYTVRLNASNLYGFSLSESSVTILPPPQANFTQSAGEGNAPLGVEFTDGSTGNVTAWQWDFGDGNISTKQNPSHEYVTPGTYPVLLNASNAYGFSLSESGVTILTPPKANFTQSADEGDAPLVVEFTDGSTGNVTAWQWDFGDGNVSTEENPSHEYVTPSTYTVHLNASNAYGFSLTESTVTVLQPPVARFGSRTGFEGHSLQVAFTDRSTGNITAWEWAFGDGTTSTEENPVHTYAEFGTYNVTLSVRNAYDANATTAAVTLTAPSSHGGRSPASAGAASNIPAGGHASFGVRESAIHEVTVTAAEAVSHVLVTVEPTAKPNRVEAPAAAVYEYDQVTLYHTTDEALAGADLDFTVPKTWLDEQGAGPESVVLYRYHDGAWHALPTSIVGEDEHGYSFSAESQGFALFAIGADGTGVHPSAGTNVTRPTPDIAEPVTTAATPATTPQQQSPLPWWLAAVAAGAAVSLRRRR</sequence>
<feature type="domain" description="PKD" evidence="2">
    <location>
        <begin position="1222"/>
        <end position="1299"/>
    </location>
</feature>
<dbReference type="RefSeq" id="WP_220680938.1">
    <property type="nucleotide sequence ID" value="NZ_CP037968.1"/>
</dbReference>
<dbReference type="NCBIfam" id="TIGR04213">
    <property type="entry name" value="PGF_pre_PGF"/>
    <property type="match status" value="1"/>
</dbReference>
<reference evidence="3" key="2">
    <citation type="submission" date="2019-03" db="EMBL/GenBank/DDBJ databases">
        <authorList>
            <person name="Chen S.-C."/>
            <person name="Wu S.-Y."/>
            <person name="Lai M.-C."/>
        </authorList>
    </citation>
    <scope>NUCLEOTIDE SEQUENCE</scope>
    <source>
        <strain evidence="3">ML15</strain>
    </source>
</reference>
<gene>
    <name evidence="3" type="ORF">E2N92_09390</name>
</gene>
<feature type="domain" description="PKD" evidence="2">
    <location>
        <begin position="1788"/>
        <end position="1871"/>
    </location>
</feature>
<dbReference type="SUPFAM" id="SSF49299">
    <property type="entry name" value="PKD domain"/>
    <property type="match status" value="19"/>
</dbReference>
<dbReference type="InterPro" id="IPR022441">
    <property type="entry name" value="Para_beta_helix_rpt-2"/>
</dbReference>
<dbReference type="NCBIfam" id="TIGR03804">
    <property type="entry name" value="para_beta_helix"/>
    <property type="match status" value="5"/>
</dbReference>
<feature type="domain" description="PKD" evidence="2">
    <location>
        <begin position="424"/>
        <end position="500"/>
    </location>
</feature>
<evidence type="ECO:0000259" key="2">
    <source>
        <dbReference type="PROSITE" id="PS50093"/>
    </source>
</evidence>
<keyword evidence="4" id="KW-1185">Reference proteome</keyword>
<dbReference type="InterPro" id="IPR000601">
    <property type="entry name" value="PKD_dom"/>
</dbReference>
<dbReference type="SMART" id="SM00722">
    <property type="entry name" value="CASH"/>
    <property type="match status" value="6"/>
</dbReference>
<dbReference type="KEGG" id="mfk:E2N92_09390"/>
<dbReference type="Pfam" id="PF05048">
    <property type="entry name" value="NosD"/>
    <property type="match status" value="3"/>
</dbReference>
<reference evidence="3" key="1">
    <citation type="journal article" date="2005" name="Int. J. Syst. Evol. Microbiol.">
        <title>Methanofollis formosanus sp. nov., isolated from a fish pond.</title>
        <authorList>
            <person name="Wu S.Y."/>
            <person name="Chen S.C."/>
            <person name="Lai M.C."/>
        </authorList>
    </citation>
    <scope>NUCLEOTIDE SEQUENCE</scope>
    <source>
        <strain evidence="3">ML15</strain>
    </source>
</reference>
<feature type="domain" description="PKD" evidence="2">
    <location>
        <begin position="2108"/>
        <end position="2184"/>
    </location>
</feature>
<dbReference type="Gene3D" id="2.160.20.10">
    <property type="entry name" value="Single-stranded right-handed beta-helix, Pectin lyase-like"/>
    <property type="match status" value="3"/>
</dbReference>
<dbReference type="SUPFAM" id="SSF51126">
    <property type="entry name" value="Pectin lyase-like"/>
    <property type="match status" value="3"/>
</dbReference>
<dbReference type="SMART" id="SM00089">
    <property type="entry name" value="PKD"/>
    <property type="match status" value="19"/>
</dbReference>
<feature type="domain" description="PKD" evidence="2">
    <location>
        <begin position="1304"/>
        <end position="1380"/>
    </location>
</feature>
<accession>A0A8G1A2Q9</accession>
<dbReference type="SMART" id="SM00710">
    <property type="entry name" value="PbH1"/>
    <property type="match status" value="22"/>
</dbReference>
<feature type="domain" description="PKD" evidence="2">
    <location>
        <begin position="1868"/>
        <end position="1944"/>
    </location>
</feature>
<feature type="domain" description="PKD" evidence="2">
    <location>
        <begin position="1708"/>
        <end position="1780"/>
    </location>
</feature>
<feature type="domain" description="PKD" evidence="2">
    <location>
        <begin position="1548"/>
        <end position="1631"/>
    </location>
</feature>
<dbReference type="InterPro" id="IPR022409">
    <property type="entry name" value="PKD/Chitinase_dom"/>
</dbReference>
<feature type="domain" description="PKD" evidence="2">
    <location>
        <begin position="837"/>
        <end position="912"/>
    </location>
</feature>
<dbReference type="PANTHER" id="PTHR36842:SF1">
    <property type="entry name" value="PROTEIN TOLB"/>
    <property type="match status" value="1"/>
</dbReference>
<feature type="domain" description="PKD" evidence="2">
    <location>
        <begin position="1465"/>
        <end position="1544"/>
    </location>
</feature>
<dbReference type="PANTHER" id="PTHR36842">
    <property type="entry name" value="PROTEIN TOLB HOMOLOG"/>
    <property type="match status" value="1"/>
</dbReference>
<feature type="domain" description="PKD" evidence="2">
    <location>
        <begin position="2428"/>
        <end position="2504"/>
    </location>
</feature>
<dbReference type="Gene3D" id="2.60.40.10">
    <property type="entry name" value="Immunoglobulins"/>
    <property type="match status" value="19"/>
</dbReference>
<dbReference type="InterPro" id="IPR013783">
    <property type="entry name" value="Ig-like_fold"/>
</dbReference>
<dbReference type="InterPro" id="IPR026453">
    <property type="entry name" value="PGF_pre_PGF"/>
</dbReference>
<feature type="domain" description="PKD" evidence="2">
    <location>
        <begin position="1384"/>
        <end position="1461"/>
    </location>
</feature>
<evidence type="ECO:0000313" key="4">
    <source>
        <dbReference type="Proteomes" id="UP000826709"/>
    </source>
</evidence>
<feature type="domain" description="PKD" evidence="2">
    <location>
        <begin position="2028"/>
        <end position="2104"/>
    </location>
</feature>
<dbReference type="PROSITE" id="PS50093">
    <property type="entry name" value="PKD"/>
    <property type="match status" value="19"/>
</dbReference>
<feature type="domain" description="PKD" evidence="2">
    <location>
        <begin position="2268"/>
        <end position="2344"/>
    </location>
</feature>
<dbReference type="Proteomes" id="UP000826709">
    <property type="component" value="Chromosome"/>
</dbReference>
<keyword evidence="1" id="KW-1133">Transmembrane helix</keyword>
<feature type="transmembrane region" description="Helical" evidence="1">
    <location>
        <begin position="40"/>
        <end position="59"/>
    </location>
</feature>
<dbReference type="CDD" id="cd00146">
    <property type="entry name" value="PKD"/>
    <property type="match status" value="19"/>
</dbReference>
<proteinExistence type="predicted"/>
<evidence type="ECO:0000313" key="3">
    <source>
        <dbReference type="EMBL" id="QYZ79628.1"/>
    </source>
</evidence>
<dbReference type="InterPro" id="IPR011050">
    <property type="entry name" value="Pectin_lyase_fold/virulence"/>
</dbReference>
<evidence type="ECO:0000256" key="1">
    <source>
        <dbReference type="SAM" id="Phobius"/>
    </source>
</evidence>
<dbReference type="FunFam" id="2.60.40.10:FF:000270">
    <property type="entry name" value="Cell surface protein"/>
    <property type="match status" value="13"/>
</dbReference>
<feature type="domain" description="PKD" evidence="2">
    <location>
        <begin position="2348"/>
        <end position="2424"/>
    </location>
</feature>
<feature type="domain" description="PKD" evidence="2">
    <location>
        <begin position="1628"/>
        <end position="1704"/>
    </location>
</feature>
<keyword evidence="1" id="KW-0472">Membrane</keyword>
<keyword evidence="1" id="KW-0812">Transmembrane</keyword>
<feature type="domain" description="PKD" evidence="2">
    <location>
        <begin position="1948"/>
        <end position="2024"/>
    </location>
</feature>
<dbReference type="OrthoDB" id="106856at2157"/>
<dbReference type="InterPro" id="IPR006633">
    <property type="entry name" value="Carb-bd_sugar_hydrolysis-dom"/>
</dbReference>
<dbReference type="InterPro" id="IPR006626">
    <property type="entry name" value="PbH1"/>
</dbReference>
<protein>
    <submittedName>
        <fullName evidence="3">PKD domain-containing protein</fullName>
    </submittedName>
</protein>
<feature type="domain" description="PKD" evidence="2">
    <location>
        <begin position="2523"/>
        <end position="2591"/>
    </location>
</feature>
<organism evidence="3 4">
    <name type="scientific">Methanofollis formosanus</name>
    <dbReference type="NCBI Taxonomy" id="299308"/>
    <lineage>
        <taxon>Archaea</taxon>
        <taxon>Methanobacteriati</taxon>
        <taxon>Methanobacteriota</taxon>
        <taxon>Stenosarchaea group</taxon>
        <taxon>Methanomicrobia</taxon>
        <taxon>Methanomicrobiales</taxon>
        <taxon>Methanomicrobiaceae</taxon>
        <taxon>Methanofollis</taxon>
    </lineage>
</organism>
<dbReference type="InterPro" id="IPR007742">
    <property type="entry name" value="NosD_dom"/>
</dbReference>
<name>A0A8G1A2Q9_9EURY</name>
<dbReference type="Pfam" id="PF18911">
    <property type="entry name" value="PKD_4"/>
    <property type="match status" value="19"/>
</dbReference>
<dbReference type="EMBL" id="CP037968">
    <property type="protein sequence ID" value="QYZ79628.1"/>
    <property type="molecule type" value="Genomic_DNA"/>
</dbReference>
<feature type="domain" description="PKD" evidence="2">
    <location>
        <begin position="2188"/>
        <end position="2271"/>
    </location>
</feature>